<proteinExistence type="predicted"/>
<organism evidence="1">
    <name type="scientific">Nesodiprion zhejiangensis nucleopolyhedrovirus</name>
    <dbReference type="NCBI Taxonomy" id="3135970"/>
    <lineage>
        <taxon>Viruses</taxon>
        <taxon>Viruses incertae sedis</taxon>
        <taxon>Naldaviricetes</taxon>
        <taxon>Lefavirales</taxon>
        <taxon>Baculoviridae</taxon>
    </lineage>
</organism>
<name>A0AAN0LI55_9BACU</name>
<evidence type="ECO:0000313" key="1">
    <source>
        <dbReference type="EMBL" id="WYD57059.1"/>
    </source>
</evidence>
<protein>
    <submittedName>
        <fullName evidence="1">Iap</fullName>
    </submittedName>
</protein>
<reference evidence="1" key="1">
    <citation type="submission" date="2023-10" db="EMBL/GenBank/DDBJ databases">
        <authorList>
            <person name="Wang Q."/>
        </authorList>
    </citation>
    <scope>NUCLEOTIDE SEQUENCE</scope>
    <source>
        <strain evidence="1">BJZYA2014</strain>
    </source>
</reference>
<gene>
    <name evidence="1" type="primary">iap</name>
    <name evidence="1" type="ORF">NezhNPV_ORF14</name>
</gene>
<accession>A0AAN0LI55</accession>
<dbReference type="EMBL" id="OR723730">
    <property type="protein sequence ID" value="WYD57059.1"/>
    <property type="molecule type" value="Genomic_DNA"/>
</dbReference>
<sequence>MCFKITRVCILKLHVCVVCRKKIRTATKIYFSPVYLYSRLYTVSYSHRLNIFVRLIYTFMSPTPTINDINTYMCTYFD</sequence>